<proteinExistence type="predicted"/>
<accession>B9Y5Q2</accession>
<name>B9Y5Q2_9FIRM</name>
<evidence type="ECO:0000313" key="2">
    <source>
        <dbReference type="Proteomes" id="UP000005950"/>
    </source>
</evidence>
<dbReference type="EMBL" id="ACCF01000064">
    <property type="protein sequence ID" value="EEF68710.1"/>
    <property type="molecule type" value="Genomic_DNA"/>
</dbReference>
<sequence length="95" mass="10891">MNSGNFNFQNNDAEKAAKKRSFRVPRLLIRKHEKVSKINVFKGREHGTKSKNLILTGTKGADVKISALFLSPRHRQPPYGVFSYPYLYPPEKCIN</sequence>
<dbReference type="Proteomes" id="UP000005950">
    <property type="component" value="Unassembled WGS sequence"/>
</dbReference>
<evidence type="ECO:0000313" key="1">
    <source>
        <dbReference type="EMBL" id="EEF68710.1"/>
    </source>
</evidence>
<dbReference type="HOGENOM" id="CLU_2369030_0_0_9"/>
<organism evidence="1 2">
    <name type="scientific">Holdemania filiformis DSM 12042</name>
    <dbReference type="NCBI Taxonomy" id="545696"/>
    <lineage>
        <taxon>Bacteria</taxon>
        <taxon>Bacillati</taxon>
        <taxon>Bacillota</taxon>
        <taxon>Erysipelotrichia</taxon>
        <taxon>Erysipelotrichales</taxon>
        <taxon>Erysipelotrichaceae</taxon>
        <taxon>Holdemania</taxon>
    </lineage>
</organism>
<reference evidence="1 2" key="2">
    <citation type="submission" date="2009-02" db="EMBL/GenBank/DDBJ databases">
        <title>Draft genome sequence of Holdemania filiformis DSM 12042.</title>
        <authorList>
            <person name="Sudarsanam P."/>
            <person name="Ley R."/>
            <person name="Guruge J."/>
            <person name="Turnbaugh P.J."/>
            <person name="Mahowald M."/>
            <person name="Liep D."/>
            <person name="Gordon J."/>
        </authorList>
    </citation>
    <scope>NUCLEOTIDE SEQUENCE [LARGE SCALE GENOMIC DNA]</scope>
    <source>
        <strain evidence="1 2">DSM 12042</strain>
    </source>
</reference>
<comment type="caution">
    <text evidence="1">The sequence shown here is derived from an EMBL/GenBank/DDBJ whole genome shotgun (WGS) entry which is preliminary data.</text>
</comment>
<dbReference type="AlphaFoldDB" id="B9Y5Q2"/>
<protein>
    <submittedName>
        <fullName evidence="1">Uncharacterized protein</fullName>
    </submittedName>
</protein>
<reference evidence="1 2" key="1">
    <citation type="submission" date="2008-12" db="EMBL/GenBank/DDBJ databases">
        <authorList>
            <person name="Fulton L."/>
            <person name="Clifton S."/>
            <person name="Fulton B."/>
            <person name="Xu J."/>
            <person name="Minx P."/>
            <person name="Pepin K.H."/>
            <person name="Johnson M."/>
            <person name="Bhonagiri V."/>
            <person name="Nash W.E."/>
            <person name="Mardis E.R."/>
            <person name="Wilson R.K."/>
        </authorList>
    </citation>
    <scope>NUCLEOTIDE SEQUENCE [LARGE SCALE GENOMIC DNA]</scope>
    <source>
        <strain evidence="1 2">DSM 12042</strain>
    </source>
</reference>
<gene>
    <name evidence="1" type="ORF">HOLDEFILI_01134</name>
</gene>
<dbReference type="STRING" id="545696.HOLDEFILI_01134"/>